<gene>
    <name evidence="1" type="ORF">ATZ35_06440</name>
</gene>
<dbReference type="Pfam" id="PF16157">
    <property type="entry name" value="DUF4865"/>
    <property type="match status" value="1"/>
</dbReference>
<keyword evidence="2" id="KW-1185">Reference proteome</keyword>
<dbReference type="EMBL" id="CP013655">
    <property type="protein sequence ID" value="ALS36805.1"/>
    <property type="molecule type" value="Genomic_DNA"/>
</dbReference>
<dbReference type="InterPro" id="IPR032349">
    <property type="entry name" value="DUF4865"/>
</dbReference>
<sequence>MNAMQYKIILPDDYDMSLIRQRVEENGSKTDGFKGLLFKAYLISEKTDGAVSNSYSPLYVWKDSEGMNQFIFGGFYDAIIHDFGWQNCQIGIPLTVDLATNFTDSTYLLEQTVTIDEQLSLEKLPEKLLKIKDKLPKNNLGKLIVYNPDKWQAAILGFYAEKPDKTSAALYEILHISSN</sequence>
<dbReference type="Proteomes" id="UP000067523">
    <property type="component" value="Chromosome"/>
</dbReference>
<dbReference type="KEGG" id="erx:ATZ35_06440"/>
<evidence type="ECO:0000313" key="2">
    <source>
        <dbReference type="Proteomes" id="UP000067523"/>
    </source>
</evidence>
<organism evidence="1 2">
    <name type="scientific">Enterococcus rotai</name>
    <dbReference type="NCBI Taxonomy" id="118060"/>
    <lineage>
        <taxon>Bacteria</taxon>
        <taxon>Bacillati</taxon>
        <taxon>Bacillota</taxon>
        <taxon>Bacilli</taxon>
        <taxon>Lactobacillales</taxon>
        <taxon>Enterococcaceae</taxon>
        <taxon>Enterococcus</taxon>
    </lineage>
</organism>
<evidence type="ECO:0000313" key="1">
    <source>
        <dbReference type="EMBL" id="ALS36805.1"/>
    </source>
</evidence>
<protein>
    <submittedName>
        <fullName evidence="1">Petrobactin biosynthesis protein AsbA</fullName>
    </submittedName>
</protein>
<reference evidence="2" key="1">
    <citation type="submission" date="2015-12" db="EMBL/GenBank/DDBJ databases">
        <authorList>
            <person name="Lauer A."/>
            <person name="Humrighouse B."/>
            <person name="Loparev V."/>
            <person name="Shewmaker P.L."/>
            <person name="Whitney A.M."/>
            <person name="McLaughlin R.W."/>
        </authorList>
    </citation>
    <scope>NUCLEOTIDE SEQUENCE [LARGE SCALE GENOMIC DNA]</scope>
    <source>
        <strain evidence="2">LMG 26678</strain>
    </source>
</reference>
<dbReference type="RefSeq" id="WP_208930025.1">
    <property type="nucleotide sequence ID" value="NZ_CP013655.1"/>
</dbReference>
<name>A0A0U2LVK3_9ENTE</name>
<dbReference type="STRING" id="118060.ATZ35_06440"/>
<proteinExistence type="predicted"/>
<accession>A0A0U2LVK3</accession>
<dbReference type="AlphaFoldDB" id="A0A0U2LVK3"/>